<comment type="similarity">
    <text evidence="2">Belongs to the zinc-containing alcohol dehydrogenase family.</text>
</comment>
<dbReference type="AlphaFoldDB" id="A0ABD6CSA1"/>
<keyword evidence="5" id="KW-0560">Oxidoreductase</keyword>
<gene>
    <name evidence="7" type="ORF">ACFSBX_14295</name>
</gene>
<dbReference type="Gene3D" id="3.90.180.10">
    <property type="entry name" value="Medium-chain alcohol dehydrogenases, catalytic domain"/>
    <property type="match status" value="2"/>
</dbReference>
<name>A0ABD6CSA1_9EURY</name>
<comment type="cofactor">
    <cofactor evidence="1">
        <name>Zn(2+)</name>
        <dbReference type="ChEBI" id="CHEBI:29105"/>
    </cofactor>
</comment>
<evidence type="ECO:0000256" key="1">
    <source>
        <dbReference type="ARBA" id="ARBA00001947"/>
    </source>
</evidence>
<dbReference type="GO" id="GO:0016491">
    <property type="term" value="F:oxidoreductase activity"/>
    <property type="evidence" value="ECO:0007669"/>
    <property type="project" value="UniProtKB-KW"/>
</dbReference>
<dbReference type="SUPFAM" id="SSF50129">
    <property type="entry name" value="GroES-like"/>
    <property type="match status" value="1"/>
</dbReference>
<evidence type="ECO:0000313" key="8">
    <source>
        <dbReference type="Proteomes" id="UP001597085"/>
    </source>
</evidence>
<sequence length="342" mass="37089">MQRESLYFTGPFETELRPTTVEMSDEEVLVQTRISGISAGTELLIYRGEAPTDLPADETFETIDGDLSFPLRYGYAAVGDVVAVGDAVDDEWLGRSVFAFDPHETRFAIAPENLLSVPENATPEAMALFPSVETATSLVLDGQPRIGEEVVVFGAGVVGLCTIGILSSFPLDRLVAVEPIPDRREHARSMGADVAVAPDRLDDVLDAEVDASPRSDFPEGVDLAFELSGRPAALDDAVDAVGYDGRVVVGSWYGEKPATLDLGTSFHRDRISVESSQVSTLAPETRGRWTKGRRAATALDRLCELDVASLVTHRIPFADASEAYRLLDDRRDGVLQVLLTYK</sequence>
<dbReference type="EMBL" id="JBHUDK010000012">
    <property type="protein sequence ID" value="MFD1600131.1"/>
    <property type="molecule type" value="Genomic_DNA"/>
</dbReference>
<evidence type="ECO:0000256" key="4">
    <source>
        <dbReference type="ARBA" id="ARBA00022833"/>
    </source>
</evidence>
<organism evidence="7 8">
    <name type="scientific">Halobellus rarus</name>
    <dbReference type="NCBI Taxonomy" id="1126237"/>
    <lineage>
        <taxon>Archaea</taxon>
        <taxon>Methanobacteriati</taxon>
        <taxon>Methanobacteriota</taxon>
        <taxon>Stenosarchaea group</taxon>
        <taxon>Halobacteria</taxon>
        <taxon>Halobacteriales</taxon>
        <taxon>Haloferacaceae</taxon>
        <taxon>Halobellus</taxon>
    </lineage>
</organism>
<protein>
    <submittedName>
        <fullName evidence="7">Zinc-binding alcohol dehydrogenase</fullName>
    </submittedName>
</protein>
<dbReference type="PANTHER" id="PTHR43350">
    <property type="entry name" value="NAD-DEPENDENT ALCOHOL DEHYDROGENASE"/>
    <property type="match status" value="1"/>
</dbReference>
<proteinExistence type="inferred from homology"/>
<evidence type="ECO:0000259" key="6">
    <source>
        <dbReference type="Pfam" id="PF00107"/>
    </source>
</evidence>
<evidence type="ECO:0000256" key="3">
    <source>
        <dbReference type="ARBA" id="ARBA00022723"/>
    </source>
</evidence>
<evidence type="ECO:0000313" key="7">
    <source>
        <dbReference type="EMBL" id="MFD1600131.1"/>
    </source>
</evidence>
<dbReference type="Pfam" id="PF00107">
    <property type="entry name" value="ADH_zinc_N"/>
    <property type="match status" value="1"/>
</dbReference>
<keyword evidence="4" id="KW-0862">Zinc</keyword>
<dbReference type="InterPro" id="IPR036291">
    <property type="entry name" value="NAD(P)-bd_dom_sf"/>
</dbReference>
<dbReference type="Proteomes" id="UP001597085">
    <property type="component" value="Unassembled WGS sequence"/>
</dbReference>
<dbReference type="SUPFAM" id="SSF51735">
    <property type="entry name" value="NAD(P)-binding Rossmann-fold domains"/>
    <property type="match status" value="1"/>
</dbReference>
<comment type="caution">
    <text evidence="7">The sequence shown here is derived from an EMBL/GenBank/DDBJ whole genome shotgun (WGS) entry which is preliminary data.</text>
</comment>
<dbReference type="RefSeq" id="WP_256421183.1">
    <property type="nucleotide sequence ID" value="NZ_JANHDI010000006.1"/>
</dbReference>
<dbReference type="InterPro" id="IPR011032">
    <property type="entry name" value="GroES-like_sf"/>
</dbReference>
<keyword evidence="3" id="KW-0479">Metal-binding</keyword>
<evidence type="ECO:0000256" key="5">
    <source>
        <dbReference type="ARBA" id="ARBA00023002"/>
    </source>
</evidence>
<keyword evidence="8" id="KW-1185">Reference proteome</keyword>
<feature type="domain" description="Alcohol dehydrogenase-like C-terminal" evidence="6">
    <location>
        <begin position="158"/>
        <end position="280"/>
    </location>
</feature>
<evidence type="ECO:0000256" key="2">
    <source>
        <dbReference type="ARBA" id="ARBA00008072"/>
    </source>
</evidence>
<dbReference type="PANTHER" id="PTHR43350:SF19">
    <property type="entry name" value="D-GULOSIDE 3-DEHYDROGENASE"/>
    <property type="match status" value="1"/>
</dbReference>
<dbReference type="CDD" id="cd08255">
    <property type="entry name" value="2-desacetyl-2-hydroxyethyl_bacteriochlorophyllide_like"/>
    <property type="match status" value="1"/>
</dbReference>
<reference evidence="7 8" key="1">
    <citation type="journal article" date="2019" name="Int. J. Syst. Evol. Microbiol.">
        <title>The Global Catalogue of Microorganisms (GCM) 10K type strain sequencing project: providing services to taxonomists for standard genome sequencing and annotation.</title>
        <authorList>
            <consortium name="The Broad Institute Genomics Platform"/>
            <consortium name="The Broad Institute Genome Sequencing Center for Infectious Disease"/>
            <person name="Wu L."/>
            <person name="Ma J."/>
        </authorList>
    </citation>
    <scope>NUCLEOTIDE SEQUENCE [LARGE SCALE GENOMIC DNA]</scope>
    <source>
        <strain evidence="7 8">CGMCC 1.12121</strain>
    </source>
</reference>
<dbReference type="GO" id="GO:0046872">
    <property type="term" value="F:metal ion binding"/>
    <property type="evidence" value="ECO:0007669"/>
    <property type="project" value="UniProtKB-KW"/>
</dbReference>
<dbReference type="InterPro" id="IPR013149">
    <property type="entry name" value="ADH-like_C"/>
</dbReference>
<dbReference type="Gene3D" id="3.40.50.720">
    <property type="entry name" value="NAD(P)-binding Rossmann-like Domain"/>
    <property type="match status" value="1"/>
</dbReference>
<accession>A0ABD6CSA1</accession>